<keyword evidence="1 3" id="KW-0547">Nucleotide-binding</keyword>
<dbReference type="EMBL" id="BAABAH010000008">
    <property type="protein sequence ID" value="GAA3822055.1"/>
    <property type="molecule type" value="Genomic_DNA"/>
</dbReference>
<evidence type="ECO:0000256" key="3">
    <source>
        <dbReference type="HAMAP-Rule" id="MF_00376"/>
    </source>
</evidence>
<evidence type="ECO:0000313" key="6">
    <source>
        <dbReference type="Proteomes" id="UP001501821"/>
    </source>
</evidence>
<comment type="similarity">
    <text evidence="3">Belongs to the CoaE family.</text>
</comment>
<evidence type="ECO:0000256" key="1">
    <source>
        <dbReference type="ARBA" id="ARBA00022741"/>
    </source>
</evidence>
<comment type="pathway">
    <text evidence="3">Cofactor biosynthesis; coenzyme A biosynthesis; CoA from (R)-pantothenate: step 5/5.</text>
</comment>
<keyword evidence="3" id="KW-0963">Cytoplasm</keyword>
<comment type="function">
    <text evidence="3">Catalyzes the phosphorylation of the 3'-hydroxyl group of dephosphocoenzyme A to form coenzyme A.</text>
</comment>
<dbReference type="Proteomes" id="UP001501821">
    <property type="component" value="Unassembled WGS sequence"/>
</dbReference>
<keyword evidence="3" id="KW-0173">Coenzyme A biosynthesis</keyword>
<comment type="caution">
    <text evidence="5">The sequence shown here is derived from an EMBL/GenBank/DDBJ whole genome shotgun (WGS) entry which is preliminary data.</text>
</comment>
<accession>A0ABP7IMJ4</accession>
<dbReference type="PANTHER" id="PTHR10695">
    <property type="entry name" value="DEPHOSPHO-COA KINASE-RELATED"/>
    <property type="match status" value="1"/>
</dbReference>
<dbReference type="InterPro" id="IPR027417">
    <property type="entry name" value="P-loop_NTPase"/>
</dbReference>
<dbReference type="CDD" id="cd02022">
    <property type="entry name" value="DPCK"/>
    <property type="match status" value="1"/>
</dbReference>
<reference evidence="6" key="1">
    <citation type="journal article" date="2019" name="Int. J. Syst. Evol. Microbiol.">
        <title>The Global Catalogue of Microorganisms (GCM) 10K type strain sequencing project: providing services to taxonomists for standard genome sequencing and annotation.</title>
        <authorList>
            <consortium name="The Broad Institute Genomics Platform"/>
            <consortium name="The Broad Institute Genome Sequencing Center for Infectious Disease"/>
            <person name="Wu L."/>
            <person name="Ma J."/>
        </authorList>
    </citation>
    <scope>NUCLEOTIDE SEQUENCE [LARGE SCALE GENOMIC DNA]</scope>
    <source>
        <strain evidence="6">JCM 16953</strain>
    </source>
</reference>
<keyword evidence="2 3" id="KW-0067">ATP-binding</keyword>
<sequence>MSLMVTPFGATRVRFMRVGLTGGIASGKSTVSDMFRELGAVIIDGDRLAREVVAKGTPGLARVVEAFGPEVLTADGELDRPRLGSIVFNDPDQLKVLEGITHPLIFELYAEREAAAPEGAVVVHDIPLLAESGRAGEFDAVVVVDVPEEVQVQRMLRDRGWTEADARARIAAQASREDRRAIATYVIENTGTREDLRQRVAEVFERLTS</sequence>
<protein>
    <recommendedName>
        <fullName evidence="3 4">Dephospho-CoA kinase</fullName>
        <ecNumber evidence="3 4">2.7.1.24</ecNumber>
    </recommendedName>
    <alternativeName>
        <fullName evidence="3">Dephosphocoenzyme A kinase</fullName>
    </alternativeName>
</protein>
<dbReference type="EC" id="2.7.1.24" evidence="3 4"/>
<evidence type="ECO:0000256" key="2">
    <source>
        <dbReference type="ARBA" id="ARBA00022840"/>
    </source>
</evidence>
<dbReference type="PANTHER" id="PTHR10695:SF46">
    <property type="entry name" value="BIFUNCTIONAL COENZYME A SYNTHASE-RELATED"/>
    <property type="match status" value="1"/>
</dbReference>
<dbReference type="Gene3D" id="3.40.50.300">
    <property type="entry name" value="P-loop containing nucleotide triphosphate hydrolases"/>
    <property type="match status" value="1"/>
</dbReference>
<gene>
    <name evidence="3 5" type="primary">coaE</name>
    <name evidence="5" type="ORF">GCM10022242_24550</name>
</gene>
<dbReference type="GO" id="GO:0016301">
    <property type="term" value="F:kinase activity"/>
    <property type="evidence" value="ECO:0007669"/>
    <property type="project" value="UniProtKB-KW"/>
</dbReference>
<dbReference type="SUPFAM" id="SSF52540">
    <property type="entry name" value="P-loop containing nucleoside triphosphate hydrolases"/>
    <property type="match status" value="1"/>
</dbReference>
<dbReference type="Pfam" id="PF01121">
    <property type="entry name" value="CoaE"/>
    <property type="match status" value="1"/>
</dbReference>
<feature type="binding site" evidence="3">
    <location>
        <begin position="25"/>
        <end position="30"/>
    </location>
    <ligand>
        <name>ATP</name>
        <dbReference type="ChEBI" id="CHEBI:30616"/>
    </ligand>
</feature>
<keyword evidence="3" id="KW-0808">Transferase</keyword>
<keyword evidence="3 5" id="KW-0418">Kinase</keyword>
<dbReference type="PROSITE" id="PS51219">
    <property type="entry name" value="DPCK"/>
    <property type="match status" value="1"/>
</dbReference>
<comment type="subcellular location">
    <subcellularLocation>
        <location evidence="3">Cytoplasm</location>
    </subcellularLocation>
</comment>
<proteinExistence type="inferred from homology"/>
<organism evidence="5 6">
    <name type="scientific">Nocardioides panacisoli</name>
    <dbReference type="NCBI Taxonomy" id="627624"/>
    <lineage>
        <taxon>Bacteria</taxon>
        <taxon>Bacillati</taxon>
        <taxon>Actinomycetota</taxon>
        <taxon>Actinomycetes</taxon>
        <taxon>Propionibacteriales</taxon>
        <taxon>Nocardioidaceae</taxon>
        <taxon>Nocardioides</taxon>
    </lineage>
</organism>
<keyword evidence="6" id="KW-1185">Reference proteome</keyword>
<dbReference type="NCBIfam" id="NF002879">
    <property type="entry name" value="PRK03333.1"/>
    <property type="match status" value="1"/>
</dbReference>
<evidence type="ECO:0000313" key="5">
    <source>
        <dbReference type="EMBL" id="GAA3822055.1"/>
    </source>
</evidence>
<dbReference type="HAMAP" id="MF_00376">
    <property type="entry name" value="Dephospho_CoA_kinase"/>
    <property type="match status" value="1"/>
</dbReference>
<name>A0ABP7IMJ4_9ACTN</name>
<dbReference type="NCBIfam" id="TIGR00152">
    <property type="entry name" value="dephospho-CoA kinase"/>
    <property type="match status" value="1"/>
</dbReference>
<dbReference type="InterPro" id="IPR001977">
    <property type="entry name" value="Depp_CoAkinase"/>
</dbReference>
<comment type="catalytic activity">
    <reaction evidence="3">
        <text>3'-dephospho-CoA + ATP = ADP + CoA + H(+)</text>
        <dbReference type="Rhea" id="RHEA:18245"/>
        <dbReference type="ChEBI" id="CHEBI:15378"/>
        <dbReference type="ChEBI" id="CHEBI:30616"/>
        <dbReference type="ChEBI" id="CHEBI:57287"/>
        <dbReference type="ChEBI" id="CHEBI:57328"/>
        <dbReference type="ChEBI" id="CHEBI:456216"/>
        <dbReference type="EC" id="2.7.1.24"/>
    </reaction>
</comment>
<evidence type="ECO:0000256" key="4">
    <source>
        <dbReference type="NCBIfam" id="TIGR00152"/>
    </source>
</evidence>